<evidence type="ECO:0000313" key="8">
    <source>
        <dbReference type="Proteomes" id="UP001620645"/>
    </source>
</evidence>
<feature type="transmembrane region" description="Helical" evidence="5">
    <location>
        <begin position="70"/>
        <end position="92"/>
    </location>
</feature>
<keyword evidence="2 5" id="KW-0812">Transmembrane</keyword>
<feature type="transmembrane region" description="Helical" evidence="5">
    <location>
        <begin position="285"/>
        <end position="306"/>
    </location>
</feature>
<keyword evidence="8" id="KW-1185">Reference proteome</keyword>
<feature type="transmembrane region" description="Helical" evidence="5">
    <location>
        <begin position="318"/>
        <end position="338"/>
    </location>
</feature>
<feature type="transmembrane region" description="Helical" evidence="5">
    <location>
        <begin position="241"/>
        <end position="265"/>
    </location>
</feature>
<feature type="transmembrane region" description="Helical" evidence="5">
    <location>
        <begin position="112"/>
        <end position="141"/>
    </location>
</feature>
<dbReference type="EMBL" id="JBICCN010000427">
    <property type="protein sequence ID" value="KAL3069770.1"/>
    <property type="molecule type" value="Genomic_DNA"/>
</dbReference>
<dbReference type="GO" id="GO:0016020">
    <property type="term" value="C:membrane"/>
    <property type="evidence" value="ECO:0007669"/>
    <property type="project" value="UniProtKB-SubCell"/>
</dbReference>
<comment type="caution">
    <text evidence="7">The sequence shown here is derived from an EMBL/GenBank/DDBJ whole genome shotgun (WGS) entry which is preliminary data.</text>
</comment>
<evidence type="ECO:0000256" key="3">
    <source>
        <dbReference type="ARBA" id="ARBA00022989"/>
    </source>
</evidence>
<feature type="chain" id="PRO_5046175242" description="Phosphatidylinositol-glycan biosynthesis class W protein" evidence="6">
    <location>
        <begin position="26"/>
        <end position="343"/>
    </location>
</feature>
<organism evidence="7 8">
    <name type="scientific">Heterodera schachtii</name>
    <name type="common">Sugarbeet cyst nematode worm</name>
    <name type="synonym">Tylenchus schachtii</name>
    <dbReference type="NCBI Taxonomy" id="97005"/>
    <lineage>
        <taxon>Eukaryota</taxon>
        <taxon>Metazoa</taxon>
        <taxon>Ecdysozoa</taxon>
        <taxon>Nematoda</taxon>
        <taxon>Chromadorea</taxon>
        <taxon>Rhabditida</taxon>
        <taxon>Tylenchina</taxon>
        <taxon>Tylenchomorpha</taxon>
        <taxon>Tylenchoidea</taxon>
        <taxon>Heteroderidae</taxon>
        <taxon>Heteroderinae</taxon>
        <taxon>Heterodera</taxon>
    </lineage>
</organism>
<sequence length="343" mass="37955">MAVLLVATSLAILAVDFTLFPRRMAKTQYYGQSLMDTGTAAFIFVNAIADHDGMARGQSPRQRAAKATMQLFTFRVPTLLALFLIGVGRSVFIRLSGYGQDVTEYGVHWNFFLTLFCVRLFVIGVPNALLMPLGVLLGLLYQTALRLTSLEQWLLRPDFGESRHGFLGQNREGIFSLFGYCFIYALSLMYARCSAKLTLRDKKLSPLNVAGELGFSLCCYCSQRVLEAHFGLSASRRLANLAYAFAMLALFSTTCALFQFIQLVVPLPQDARRGGLVAAISRNALLHFLCANLMTGFVNLLAMASPHLEIHGHQIGETVAMLTYALLTSLLIYGIHLAKKQTR</sequence>
<dbReference type="PANTHER" id="PTHR20661:SF0">
    <property type="entry name" value="PHOSPHATIDYLINOSITOL-GLYCAN BIOSYNTHESIS CLASS W PROTEIN"/>
    <property type="match status" value="1"/>
</dbReference>
<dbReference type="GO" id="GO:0006505">
    <property type="term" value="P:GPI anchor metabolic process"/>
    <property type="evidence" value="ECO:0007669"/>
    <property type="project" value="UniProtKB-ARBA"/>
</dbReference>
<dbReference type="Proteomes" id="UP001620645">
    <property type="component" value="Unassembled WGS sequence"/>
</dbReference>
<dbReference type="AlphaFoldDB" id="A0ABD2HWE5"/>
<evidence type="ECO:0008006" key="9">
    <source>
        <dbReference type="Google" id="ProtNLM"/>
    </source>
</evidence>
<dbReference type="PANTHER" id="PTHR20661">
    <property type="entry name" value="PHOSPHATIDYLINOSITOL-GLYCAN BIOSYNTHESIS CLASS W PROTEIN"/>
    <property type="match status" value="1"/>
</dbReference>
<evidence type="ECO:0000256" key="5">
    <source>
        <dbReference type="SAM" id="Phobius"/>
    </source>
</evidence>
<comment type="subcellular location">
    <subcellularLocation>
        <location evidence="1">Membrane</location>
        <topology evidence="1">Multi-pass membrane protein</topology>
    </subcellularLocation>
</comment>
<dbReference type="InterPro" id="IPR009447">
    <property type="entry name" value="PIGW/GWT1"/>
</dbReference>
<evidence type="ECO:0000313" key="7">
    <source>
        <dbReference type="EMBL" id="KAL3069770.1"/>
    </source>
</evidence>
<evidence type="ECO:0000256" key="4">
    <source>
        <dbReference type="ARBA" id="ARBA00023136"/>
    </source>
</evidence>
<evidence type="ECO:0000256" key="2">
    <source>
        <dbReference type="ARBA" id="ARBA00022692"/>
    </source>
</evidence>
<accession>A0ABD2HWE5</accession>
<protein>
    <recommendedName>
        <fullName evidence="9">Phosphatidylinositol-glycan biosynthesis class W protein</fullName>
    </recommendedName>
</protein>
<dbReference type="GO" id="GO:0008374">
    <property type="term" value="F:O-acyltransferase activity"/>
    <property type="evidence" value="ECO:0007669"/>
    <property type="project" value="UniProtKB-ARBA"/>
</dbReference>
<reference evidence="7 8" key="1">
    <citation type="submission" date="2024-10" db="EMBL/GenBank/DDBJ databases">
        <authorList>
            <person name="Kim D."/>
        </authorList>
    </citation>
    <scope>NUCLEOTIDE SEQUENCE [LARGE SCALE GENOMIC DNA]</scope>
    <source>
        <strain evidence="7">Taebaek</strain>
    </source>
</reference>
<gene>
    <name evidence="7" type="ORF">niasHS_016004</name>
</gene>
<feature type="transmembrane region" description="Helical" evidence="5">
    <location>
        <begin position="173"/>
        <end position="191"/>
    </location>
</feature>
<dbReference type="Pfam" id="PF06423">
    <property type="entry name" value="GWT1"/>
    <property type="match status" value="1"/>
</dbReference>
<keyword evidence="6" id="KW-0732">Signal</keyword>
<evidence type="ECO:0000256" key="6">
    <source>
        <dbReference type="SAM" id="SignalP"/>
    </source>
</evidence>
<keyword evidence="4 5" id="KW-0472">Membrane</keyword>
<feature type="signal peptide" evidence="6">
    <location>
        <begin position="1"/>
        <end position="25"/>
    </location>
</feature>
<proteinExistence type="predicted"/>
<keyword evidence="3 5" id="KW-1133">Transmembrane helix</keyword>
<name>A0ABD2HWE5_HETSC</name>
<evidence type="ECO:0000256" key="1">
    <source>
        <dbReference type="ARBA" id="ARBA00004141"/>
    </source>
</evidence>